<keyword evidence="2" id="KW-1185">Reference proteome</keyword>
<dbReference type="Proteomes" id="UP000814033">
    <property type="component" value="Unassembled WGS sequence"/>
</dbReference>
<dbReference type="EMBL" id="MU275840">
    <property type="protein sequence ID" value="KAI0053460.1"/>
    <property type="molecule type" value="Genomic_DNA"/>
</dbReference>
<evidence type="ECO:0000313" key="2">
    <source>
        <dbReference type="Proteomes" id="UP000814033"/>
    </source>
</evidence>
<comment type="caution">
    <text evidence="1">The sequence shown here is derived from an EMBL/GenBank/DDBJ whole genome shotgun (WGS) entry which is preliminary data.</text>
</comment>
<organism evidence="1 2">
    <name type="scientific">Auriscalpium vulgare</name>
    <dbReference type="NCBI Taxonomy" id="40419"/>
    <lineage>
        <taxon>Eukaryota</taxon>
        <taxon>Fungi</taxon>
        <taxon>Dikarya</taxon>
        <taxon>Basidiomycota</taxon>
        <taxon>Agaricomycotina</taxon>
        <taxon>Agaricomycetes</taxon>
        <taxon>Russulales</taxon>
        <taxon>Auriscalpiaceae</taxon>
        <taxon>Auriscalpium</taxon>
    </lineage>
</organism>
<protein>
    <submittedName>
        <fullName evidence="1">Uncharacterized protein</fullName>
    </submittedName>
</protein>
<accession>A0ACB8SC38</accession>
<reference evidence="1" key="2">
    <citation type="journal article" date="2022" name="New Phytol.">
        <title>Evolutionary transition to the ectomycorrhizal habit in the genomes of a hyperdiverse lineage of mushroom-forming fungi.</title>
        <authorList>
            <person name="Looney B."/>
            <person name="Miyauchi S."/>
            <person name="Morin E."/>
            <person name="Drula E."/>
            <person name="Courty P.E."/>
            <person name="Kohler A."/>
            <person name="Kuo A."/>
            <person name="LaButti K."/>
            <person name="Pangilinan J."/>
            <person name="Lipzen A."/>
            <person name="Riley R."/>
            <person name="Andreopoulos W."/>
            <person name="He G."/>
            <person name="Johnson J."/>
            <person name="Nolan M."/>
            <person name="Tritt A."/>
            <person name="Barry K.W."/>
            <person name="Grigoriev I.V."/>
            <person name="Nagy L.G."/>
            <person name="Hibbett D."/>
            <person name="Henrissat B."/>
            <person name="Matheny P.B."/>
            <person name="Labbe J."/>
            <person name="Martin F.M."/>
        </authorList>
    </citation>
    <scope>NUCLEOTIDE SEQUENCE</scope>
    <source>
        <strain evidence="1">FP105234-sp</strain>
    </source>
</reference>
<gene>
    <name evidence="1" type="ORF">FA95DRAFT_1481624</name>
</gene>
<proteinExistence type="predicted"/>
<sequence>MDGWEDRLHSSFLGEHVLFSGLRLTSLGSFLSASFLTILICFAERALTFALAQHWTPIRYVRRSRLRTALWRMGMYWVVTLFRLLYMLVSMTFHVPLLLVIVTSLSVGQFAMEFYEQPHSPALRNSYRLHEPLLSPTSPVSDKHTIHTRPRARSSKPADIFIHPSNSNLARADAAAVELGLHGSTDRVRAQMQPGEATQWDHGQGRDVARQLLGGSSSSARSHTRPESAQKLFRVDDSGESDSDP</sequence>
<reference evidence="1" key="1">
    <citation type="submission" date="2021-02" db="EMBL/GenBank/DDBJ databases">
        <authorList>
            <consortium name="DOE Joint Genome Institute"/>
            <person name="Ahrendt S."/>
            <person name="Looney B.P."/>
            <person name="Miyauchi S."/>
            <person name="Morin E."/>
            <person name="Drula E."/>
            <person name="Courty P.E."/>
            <person name="Chicoki N."/>
            <person name="Fauchery L."/>
            <person name="Kohler A."/>
            <person name="Kuo A."/>
            <person name="Labutti K."/>
            <person name="Pangilinan J."/>
            <person name="Lipzen A."/>
            <person name="Riley R."/>
            <person name="Andreopoulos W."/>
            <person name="He G."/>
            <person name="Johnson J."/>
            <person name="Barry K.W."/>
            <person name="Grigoriev I.V."/>
            <person name="Nagy L."/>
            <person name="Hibbett D."/>
            <person name="Henrissat B."/>
            <person name="Matheny P.B."/>
            <person name="Labbe J."/>
            <person name="Martin F."/>
        </authorList>
    </citation>
    <scope>NUCLEOTIDE SEQUENCE</scope>
    <source>
        <strain evidence="1">FP105234-sp</strain>
    </source>
</reference>
<name>A0ACB8SC38_9AGAM</name>
<evidence type="ECO:0000313" key="1">
    <source>
        <dbReference type="EMBL" id="KAI0053460.1"/>
    </source>
</evidence>